<proteinExistence type="predicted"/>
<keyword evidence="2" id="KW-1185">Reference proteome</keyword>
<name>A0A023C135_9FLAO</name>
<reference evidence="1 2" key="1">
    <citation type="submission" date="2014-04" db="EMBL/GenBank/DDBJ databases">
        <title>Aquimarina sp. 22II-S11-z7 Genome Sequencing.</title>
        <authorList>
            <person name="Lai Q."/>
        </authorList>
    </citation>
    <scope>NUCLEOTIDE SEQUENCE [LARGE SCALE GENOMIC DNA]</scope>
    <source>
        <strain evidence="1 2">22II-S11-z7</strain>
    </source>
</reference>
<protein>
    <submittedName>
        <fullName evidence="1">Uncharacterized protein</fullName>
    </submittedName>
</protein>
<dbReference type="EMBL" id="AQRA01000001">
    <property type="protein sequence ID" value="EZH76016.1"/>
    <property type="molecule type" value="Genomic_DNA"/>
</dbReference>
<accession>A0A023C135</accession>
<sequence>MKYFLYISMFFLPFIVLSQENIALKTIPFATENLSISITQVLDIRKEKNLGLGINKHGEKVIFQLSPDAPTAILNFMKTSFSQTKDAKPIVIKIKDLEIQQSQSSISHIKTRVYINLVFYEKENDTLQKLFDVQHNEDKTFAISDKSKIFETYEQNIRAALEYCALSFINTYKKRSKPEFISGDLQTNERDVFYEKSEMKYKKRLGKWFDMLTFKKVYSKHKEGWKISYIGFADSDKDFIMPFVLSYDRYSIKRKSLLDKNYRSVDAFSVGGGFDGYLKIIPGVYANIGLEVPLGLEITKNTEGKKQHNFLIGIGAKQGIKIIPWKNYGIVIGAGVFQQIQTSKVYTRNFGFELELGINF</sequence>
<dbReference type="eggNOG" id="ENOG502Z89Q">
    <property type="taxonomic scope" value="Bacteria"/>
</dbReference>
<dbReference type="AlphaFoldDB" id="A0A023C135"/>
<dbReference type="RefSeq" id="WP_034238921.1">
    <property type="nucleotide sequence ID" value="NZ_AQRA01000001.1"/>
</dbReference>
<comment type="caution">
    <text evidence="1">The sequence shown here is derived from an EMBL/GenBank/DDBJ whole genome shotgun (WGS) entry which is preliminary data.</text>
</comment>
<dbReference type="Proteomes" id="UP000023541">
    <property type="component" value="Unassembled WGS sequence"/>
</dbReference>
<evidence type="ECO:0000313" key="1">
    <source>
        <dbReference type="EMBL" id="EZH76016.1"/>
    </source>
</evidence>
<organism evidence="1 2">
    <name type="scientific">Aquimarina atlantica</name>
    <dbReference type="NCBI Taxonomy" id="1317122"/>
    <lineage>
        <taxon>Bacteria</taxon>
        <taxon>Pseudomonadati</taxon>
        <taxon>Bacteroidota</taxon>
        <taxon>Flavobacteriia</taxon>
        <taxon>Flavobacteriales</taxon>
        <taxon>Flavobacteriaceae</taxon>
        <taxon>Aquimarina</taxon>
    </lineage>
</organism>
<gene>
    <name evidence="1" type="ORF">ATO12_04295</name>
</gene>
<dbReference type="STRING" id="1317122.ATO12_04295"/>
<evidence type="ECO:0000313" key="2">
    <source>
        <dbReference type="Proteomes" id="UP000023541"/>
    </source>
</evidence>
<dbReference type="OrthoDB" id="1189985at2"/>